<evidence type="ECO:0000259" key="1">
    <source>
        <dbReference type="Pfam" id="PF13175"/>
    </source>
</evidence>
<dbReference type="SUPFAM" id="SSF52540">
    <property type="entry name" value="P-loop containing nucleoside triphosphate hydrolases"/>
    <property type="match status" value="1"/>
</dbReference>
<feature type="domain" description="Endonuclease GajA/Old nuclease/RecF-like AAA" evidence="1">
    <location>
        <begin position="1"/>
        <end position="378"/>
    </location>
</feature>
<dbReference type="GO" id="GO:0006302">
    <property type="term" value="P:double-strand break repair"/>
    <property type="evidence" value="ECO:0007669"/>
    <property type="project" value="TreeGrafter"/>
</dbReference>
<organism evidence="2 3">
    <name type="scientific">Bacillus wiedmannii</name>
    <dbReference type="NCBI Taxonomy" id="1890302"/>
    <lineage>
        <taxon>Bacteria</taxon>
        <taxon>Bacillati</taxon>
        <taxon>Bacillota</taxon>
        <taxon>Bacilli</taxon>
        <taxon>Bacillales</taxon>
        <taxon>Bacillaceae</taxon>
        <taxon>Bacillus</taxon>
        <taxon>Bacillus cereus group</taxon>
    </lineage>
</organism>
<dbReference type="RefSeq" id="WP_283884426.1">
    <property type="nucleotide sequence ID" value="NZ_CP126099.1"/>
</dbReference>
<evidence type="ECO:0000313" key="2">
    <source>
        <dbReference type="EMBL" id="WHY30107.1"/>
    </source>
</evidence>
<reference evidence="2" key="1">
    <citation type="submission" date="2023-05" db="EMBL/GenBank/DDBJ databases">
        <title>Comparative genomics of Bacillaceae isolates and their secondary metabolite potential.</title>
        <authorList>
            <person name="Song L."/>
            <person name="Nielsen L.J."/>
            <person name="Mohite O."/>
            <person name="Xu X."/>
            <person name="Weber T."/>
            <person name="Kovacs A.T."/>
        </authorList>
    </citation>
    <scope>NUCLEOTIDE SEQUENCE</scope>
    <source>
        <strain evidence="2">LN15</strain>
    </source>
</reference>
<proteinExistence type="predicted"/>
<evidence type="ECO:0000313" key="3">
    <source>
        <dbReference type="Proteomes" id="UP001178303"/>
    </source>
</evidence>
<dbReference type="PANTHER" id="PTHR32182:SF0">
    <property type="entry name" value="DNA REPLICATION AND REPAIR PROTEIN RECF"/>
    <property type="match status" value="1"/>
</dbReference>
<dbReference type="EMBL" id="CP126099">
    <property type="protein sequence ID" value="WHY30107.1"/>
    <property type="molecule type" value="Genomic_DNA"/>
</dbReference>
<name>A0AA95LUG4_9BACI</name>
<dbReference type="Pfam" id="PF13175">
    <property type="entry name" value="AAA_15"/>
    <property type="match status" value="1"/>
</dbReference>
<dbReference type="GO" id="GO:0000731">
    <property type="term" value="P:DNA synthesis involved in DNA repair"/>
    <property type="evidence" value="ECO:0007669"/>
    <property type="project" value="TreeGrafter"/>
</dbReference>
<dbReference type="PANTHER" id="PTHR32182">
    <property type="entry name" value="DNA REPLICATION AND REPAIR PROTEIN RECF"/>
    <property type="match status" value="1"/>
</dbReference>
<protein>
    <submittedName>
        <fullName evidence="2">AAA family ATPase</fullName>
    </submittedName>
</protein>
<dbReference type="AlphaFoldDB" id="A0AA95LUG4"/>
<accession>A0AA95LUG4</accession>
<dbReference type="InterPro" id="IPR027417">
    <property type="entry name" value="P-loop_NTPase"/>
</dbReference>
<dbReference type="Proteomes" id="UP001178303">
    <property type="component" value="Chromosome"/>
</dbReference>
<gene>
    <name evidence="2" type="ORF">QNH45_04865</name>
</gene>
<dbReference type="Gene3D" id="3.40.50.300">
    <property type="entry name" value="P-loop containing nucleotide triphosphate hydrolases"/>
    <property type="match status" value="1"/>
</dbReference>
<dbReference type="InterPro" id="IPR041685">
    <property type="entry name" value="AAA_GajA/Old/RecF-like"/>
</dbReference>
<sequence>MIKGLFINGYKSYGSTEYISLNKNVDSKFSAILGQNGVGKSAILESIDYYFNEKNYWNKNKNSTLSDTFVTILFKIEKKKFDDFLRDNDSIEDKDLIKSYLIETSRFFSEEKMAVHFKGVVYSNAIKNLEKELKSEREKEKYYYLVLGRNGTGEIDLKPFGKVLEYFLKSKINKFDRNEFISGLNKFIKEYYTYIYIPVEQKTSDVLSLENIDMQRIMNKDISDNIQKILNERVSREGKNISVINLLNDRLRSFMISINENLDDSEFEYSKDRKKEKIVTSDLVGLIIQEYFSTKSLKKKNHTKMEQLSSGEQRRAVIEVVTSFLKNRAHNSQLNYGEIIIAIDEPEISQDISNVYSQFEKLESLSSKYGYQTFITTHWYGLLPIINNGTLTVVYKNKSTQNNLVQSFDFHNYLDKKEEFPDDIHLKSFYDLTSSLLGYLRNNIEHRLILCEGGTDRKYLESMIEHPKIKILPVGGKDNVKLLFNMISLPIKNKTIKLHENNKVLFLIDTDNVADNYDVFNAPNQLYIGRLQVLNRLSRYNSWVEIVNISNSSSSKYHNETRIEDVLDADVFYDALSYVIDISKDETIKEVFEDFERTNWALSNIKSHSIDEGHLPRKFLKSKGNFHDQEHIISAFIASHKTELASVYSDFYIKKDKDFANINPLVMEIERILKMKNILRIKKEEENSGEASSVTEIFYSNEKYNSFMKKEDGEIYLMKGSEISSEEKSSITQIASQTRKKIIDNENVAKSEKEAVLILEDDIKCKSENHAATIVTGRSTNANEFWRKKES</sequence>